<dbReference type="PANTHER" id="PTHR24220:SF470">
    <property type="entry name" value="CELL DIVISION ATP-BINDING PROTEIN FTSE"/>
    <property type="match status" value="1"/>
</dbReference>
<dbReference type="PROSITE" id="PS50893">
    <property type="entry name" value="ABC_TRANSPORTER_2"/>
    <property type="match status" value="1"/>
</dbReference>
<dbReference type="EMBL" id="JAAZQD010000002">
    <property type="protein sequence ID" value="NKZ38489.1"/>
    <property type="molecule type" value="Genomic_DNA"/>
</dbReference>
<reference evidence="13 14" key="1">
    <citation type="journal article" date="2017" name="Int. J. Syst. Evol. Microbiol.">
        <title>Oleiagrimonas citrea sp. nov., a marine bacterium isolated from tidal flat sediment and emended description of the genus Oleiagrimonas Fang et al. 2015 and Oleiagrimonas soli.</title>
        <authorList>
            <person name="Yang S.H."/>
            <person name="Seo H.S."/>
            <person name="Seong C.N."/>
            <person name="Kwon K.K."/>
        </authorList>
    </citation>
    <scope>NUCLEOTIDE SEQUENCE [LARGE SCALE GENOMIC DNA]</scope>
    <source>
        <strain evidence="13 14">MEBiC09124</strain>
    </source>
</reference>
<evidence type="ECO:0000256" key="11">
    <source>
        <dbReference type="RuleBase" id="RU365094"/>
    </source>
</evidence>
<feature type="domain" description="ABC transporter" evidence="12">
    <location>
        <begin position="2"/>
        <end position="226"/>
    </location>
</feature>
<keyword evidence="5 11" id="KW-1003">Cell membrane</keyword>
<dbReference type="SMART" id="SM00382">
    <property type="entry name" value="AAA"/>
    <property type="match status" value="1"/>
</dbReference>
<dbReference type="InterPro" id="IPR005286">
    <property type="entry name" value="Cell_div_FtsE"/>
</dbReference>
<dbReference type="SUPFAM" id="SSF52540">
    <property type="entry name" value="P-loop containing nucleoside triphosphate hydrolases"/>
    <property type="match status" value="1"/>
</dbReference>
<comment type="caution">
    <text evidence="13">The sequence shown here is derived from an EMBL/GenBank/DDBJ whole genome shotgun (WGS) entry which is preliminary data.</text>
</comment>
<evidence type="ECO:0000256" key="4">
    <source>
        <dbReference type="ARBA" id="ARBA00020019"/>
    </source>
</evidence>
<keyword evidence="7 11" id="KW-0547">Nucleotide-binding</keyword>
<dbReference type="InterPro" id="IPR003593">
    <property type="entry name" value="AAA+_ATPase"/>
</dbReference>
<name>A0A846ZLN2_9GAMM</name>
<dbReference type="RefSeq" id="WP_113064203.1">
    <property type="nucleotide sequence ID" value="NZ_JAAZQD010000002.1"/>
</dbReference>
<evidence type="ECO:0000313" key="13">
    <source>
        <dbReference type="EMBL" id="NKZ38489.1"/>
    </source>
</evidence>
<evidence type="ECO:0000313" key="14">
    <source>
        <dbReference type="Proteomes" id="UP000541636"/>
    </source>
</evidence>
<protein>
    <recommendedName>
        <fullName evidence="4 11">Cell division ATP-binding protein FtsE</fullName>
    </recommendedName>
</protein>
<dbReference type="FunFam" id="3.40.50.300:FF:000056">
    <property type="entry name" value="Cell division ATP-binding protein FtsE"/>
    <property type="match status" value="1"/>
</dbReference>
<dbReference type="Proteomes" id="UP000541636">
    <property type="component" value="Unassembled WGS sequence"/>
</dbReference>
<sequence length="226" mass="24700">MIRFDQVSKRYPTGQEALSGLSFHVEPGEMVFVTGHSGAGKSTLLKLLAMIERPTRGSVTVDGRNLATARASAIPRLRRKLGMVFQDHRLLMDRTVFANVELPLVIAGIAPAERARRVRAALEKVGLLAYEKQAPALLSTGEQQRVGIARAIVAKPPLIIADEPTGNLDPRLAAEIMGLFDQFQKIGTTVLVASHDLMLIKRTRKRVLVLDHGRLVDDVPATEVMA</sequence>
<proteinExistence type="inferred from homology"/>
<evidence type="ECO:0000256" key="3">
    <source>
        <dbReference type="ARBA" id="ARBA00005417"/>
    </source>
</evidence>
<comment type="function">
    <text evidence="1">Part of the ABC transporter FtsEX involved in cellular division. Important for assembly or stability of the septal ring.</text>
</comment>
<gene>
    <name evidence="11 13" type="primary">ftsE</name>
    <name evidence="13" type="ORF">HF690_05895</name>
</gene>
<keyword evidence="8 11" id="KW-0067">ATP-binding</keyword>
<comment type="similarity">
    <text evidence="3 11">Belongs to the ABC transporter superfamily.</text>
</comment>
<accession>A0A846ZLN2</accession>
<keyword evidence="14" id="KW-1185">Reference proteome</keyword>
<dbReference type="GO" id="GO:0005886">
    <property type="term" value="C:plasma membrane"/>
    <property type="evidence" value="ECO:0007669"/>
    <property type="project" value="UniProtKB-SubCell"/>
</dbReference>
<dbReference type="GO" id="GO:0016887">
    <property type="term" value="F:ATP hydrolysis activity"/>
    <property type="evidence" value="ECO:0007669"/>
    <property type="project" value="InterPro"/>
</dbReference>
<organism evidence="13 14">
    <name type="scientific">Oleiagrimonas citrea</name>
    <dbReference type="NCBI Taxonomy" id="1665687"/>
    <lineage>
        <taxon>Bacteria</taxon>
        <taxon>Pseudomonadati</taxon>
        <taxon>Pseudomonadota</taxon>
        <taxon>Gammaproteobacteria</taxon>
        <taxon>Lysobacterales</taxon>
        <taxon>Rhodanobacteraceae</taxon>
        <taxon>Oleiagrimonas</taxon>
    </lineage>
</organism>
<dbReference type="NCBIfam" id="TIGR02673">
    <property type="entry name" value="FtsE"/>
    <property type="match status" value="1"/>
</dbReference>
<dbReference type="GO" id="GO:0051301">
    <property type="term" value="P:cell division"/>
    <property type="evidence" value="ECO:0007669"/>
    <property type="project" value="UniProtKB-UniRule"/>
</dbReference>
<comment type="subcellular location">
    <subcellularLocation>
        <location evidence="11">Cell inner membrane</location>
        <topology evidence="11">Peripheral membrane protein</topology>
        <orientation evidence="11">Cytoplasmic side</orientation>
    </subcellularLocation>
    <subcellularLocation>
        <location evidence="2">Cell membrane</location>
        <topology evidence="2">Peripheral membrane protein</topology>
    </subcellularLocation>
</comment>
<evidence type="ECO:0000256" key="8">
    <source>
        <dbReference type="ARBA" id="ARBA00022840"/>
    </source>
</evidence>
<keyword evidence="9 11" id="KW-0472">Membrane</keyword>
<dbReference type="InterPro" id="IPR003439">
    <property type="entry name" value="ABC_transporter-like_ATP-bd"/>
</dbReference>
<evidence type="ECO:0000256" key="6">
    <source>
        <dbReference type="ARBA" id="ARBA00022618"/>
    </source>
</evidence>
<evidence type="ECO:0000256" key="1">
    <source>
        <dbReference type="ARBA" id="ARBA00002579"/>
    </source>
</evidence>
<keyword evidence="10 11" id="KW-0131">Cell cycle</keyword>
<evidence type="ECO:0000256" key="10">
    <source>
        <dbReference type="ARBA" id="ARBA00023306"/>
    </source>
</evidence>
<dbReference type="GO" id="GO:0005524">
    <property type="term" value="F:ATP binding"/>
    <property type="evidence" value="ECO:0007669"/>
    <property type="project" value="UniProtKB-UniRule"/>
</dbReference>
<evidence type="ECO:0000259" key="12">
    <source>
        <dbReference type="PROSITE" id="PS50893"/>
    </source>
</evidence>
<keyword evidence="6 11" id="KW-0132">Cell division</keyword>
<dbReference type="Gene3D" id="3.40.50.300">
    <property type="entry name" value="P-loop containing nucleotide triphosphate hydrolases"/>
    <property type="match status" value="1"/>
</dbReference>
<dbReference type="InterPro" id="IPR015854">
    <property type="entry name" value="ABC_transpr_LolD-like"/>
</dbReference>
<evidence type="ECO:0000256" key="7">
    <source>
        <dbReference type="ARBA" id="ARBA00022741"/>
    </source>
</evidence>
<evidence type="ECO:0000256" key="5">
    <source>
        <dbReference type="ARBA" id="ARBA00022475"/>
    </source>
</evidence>
<dbReference type="InterPro" id="IPR027417">
    <property type="entry name" value="P-loop_NTPase"/>
</dbReference>
<evidence type="ECO:0000256" key="9">
    <source>
        <dbReference type="ARBA" id="ARBA00023136"/>
    </source>
</evidence>
<dbReference type="PANTHER" id="PTHR24220">
    <property type="entry name" value="IMPORT ATP-BINDING PROTEIN"/>
    <property type="match status" value="1"/>
</dbReference>
<comment type="subunit">
    <text evidence="11">Homodimer. Forms a membrane-associated complex with FtsX.</text>
</comment>
<dbReference type="AlphaFoldDB" id="A0A846ZLN2"/>
<dbReference type="GO" id="GO:0022857">
    <property type="term" value="F:transmembrane transporter activity"/>
    <property type="evidence" value="ECO:0007669"/>
    <property type="project" value="TreeGrafter"/>
</dbReference>
<dbReference type="Pfam" id="PF00005">
    <property type="entry name" value="ABC_tran"/>
    <property type="match status" value="1"/>
</dbReference>
<evidence type="ECO:0000256" key="2">
    <source>
        <dbReference type="ARBA" id="ARBA00004202"/>
    </source>
</evidence>